<evidence type="ECO:0000313" key="6">
    <source>
        <dbReference type="EMBL" id="GET20645.1"/>
    </source>
</evidence>
<dbReference type="Gene3D" id="3.40.50.1220">
    <property type="entry name" value="TPP-binding domain"/>
    <property type="match status" value="1"/>
</dbReference>
<dbReference type="SUPFAM" id="SSF52467">
    <property type="entry name" value="DHS-like NAD/FAD-binding domain"/>
    <property type="match status" value="1"/>
</dbReference>
<dbReference type="PROSITE" id="PS50305">
    <property type="entry name" value="SIRTUIN"/>
    <property type="match status" value="1"/>
</dbReference>
<feature type="binding site" evidence="3">
    <location>
        <position position="53"/>
    </location>
    <ligand>
        <name>substrate</name>
    </ligand>
</feature>
<comment type="function">
    <text evidence="3">NAD-dependent lysine deacetylase and desuccinylase that specifically removes acetyl and succinyl groups on target proteins. Modulates the activities of several proteins which are inactive in their acylated form.</text>
</comment>
<feature type="binding site" evidence="3">
    <location>
        <begin position="9"/>
        <end position="28"/>
    </location>
    <ligand>
        <name>NAD(+)</name>
        <dbReference type="ChEBI" id="CHEBI:57540"/>
    </ligand>
</feature>
<accession>A0A2P8CHT9</accession>
<dbReference type="GO" id="GO:0070403">
    <property type="term" value="F:NAD+ binding"/>
    <property type="evidence" value="ECO:0007669"/>
    <property type="project" value="UniProtKB-UniRule"/>
</dbReference>
<dbReference type="Proteomes" id="UP000396862">
    <property type="component" value="Unassembled WGS sequence"/>
</dbReference>
<dbReference type="EMBL" id="PYGC01000002">
    <property type="protein sequence ID" value="PSK84472.1"/>
    <property type="molecule type" value="Genomic_DNA"/>
</dbReference>
<dbReference type="InterPro" id="IPR050134">
    <property type="entry name" value="NAD-dep_sirtuin_deacylases"/>
</dbReference>
<dbReference type="OrthoDB" id="9800582at2"/>
<organism evidence="7 8">
    <name type="scientific">Prolixibacter denitrificans</name>
    <dbReference type="NCBI Taxonomy" id="1541063"/>
    <lineage>
        <taxon>Bacteria</taxon>
        <taxon>Pseudomonadati</taxon>
        <taxon>Bacteroidota</taxon>
        <taxon>Bacteroidia</taxon>
        <taxon>Marinilabiliales</taxon>
        <taxon>Prolixibacteraceae</taxon>
        <taxon>Prolixibacter</taxon>
    </lineage>
</organism>
<dbReference type="InterPro" id="IPR003000">
    <property type="entry name" value="Sirtuin"/>
</dbReference>
<comment type="similarity">
    <text evidence="3">Belongs to the sirtuin family. Class III subfamily.</text>
</comment>
<dbReference type="PANTHER" id="PTHR11085">
    <property type="entry name" value="NAD-DEPENDENT PROTEIN DEACYLASE SIRTUIN-5, MITOCHONDRIAL-RELATED"/>
    <property type="match status" value="1"/>
</dbReference>
<dbReference type="CDD" id="cd01412">
    <property type="entry name" value="SIRT5_Af1_CobB"/>
    <property type="match status" value="1"/>
</dbReference>
<evidence type="ECO:0000256" key="4">
    <source>
        <dbReference type="PROSITE-ProRule" id="PRU00236"/>
    </source>
</evidence>
<proteinExistence type="inferred from homology"/>
<dbReference type="InterPro" id="IPR029035">
    <property type="entry name" value="DHS-like_NAD/FAD-binding_dom"/>
</dbReference>
<evidence type="ECO:0000259" key="5">
    <source>
        <dbReference type="PROSITE" id="PS50305"/>
    </source>
</evidence>
<evidence type="ECO:0000256" key="3">
    <source>
        <dbReference type="HAMAP-Rule" id="MF_01121"/>
    </source>
</evidence>
<comment type="caution">
    <text evidence="3 4">Lacks conserved residue(s) required for the propagation of feature annotation.</text>
</comment>
<dbReference type="EC" id="2.3.1.286" evidence="3"/>
<feature type="binding site" evidence="3">
    <location>
        <begin position="170"/>
        <end position="172"/>
    </location>
    <ligand>
        <name>NAD(+)</name>
        <dbReference type="ChEBI" id="CHEBI:57540"/>
    </ligand>
</feature>
<dbReference type="Proteomes" id="UP000240621">
    <property type="component" value="Unassembled WGS sequence"/>
</dbReference>
<dbReference type="AlphaFoldDB" id="A0A2P8CHT9"/>
<evidence type="ECO:0000256" key="1">
    <source>
        <dbReference type="ARBA" id="ARBA00022679"/>
    </source>
</evidence>
<comment type="domain">
    <text evidence="3">2 residues (Tyr-53 and Arg-56) present in a large hydrophobic pocket are probably involved in substrate specificity. They are important for desuccinylation activity, but dispensable for deacetylation activity.</text>
</comment>
<feature type="active site" description="Proton acceptor" evidence="3">
    <location>
        <position position="104"/>
    </location>
</feature>
<dbReference type="GO" id="GO:0005737">
    <property type="term" value="C:cytoplasm"/>
    <property type="evidence" value="ECO:0007669"/>
    <property type="project" value="UniProtKB-SubCell"/>
</dbReference>
<sequence>MKRLVVLSGAGISAESGLKTFRDMDGLWEQYDVTEVASPEAWQRNPELVLRFYNERRKQLFECEPNAGHIGLAQLQDDYDVRIITQNVDDLHERAGSRNVLHLHGELKKARSTVDESLVYDLDNWELKPGDCCEKGSQLRPHVVWFGEPVTAIPDAVALVESADIMVVIGTSLNVYPAAGLLNYTRENVPVFLIDPNPPFQVSPEVHIIAMKAGAGVTELERILKQ</sequence>
<dbReference type="EMBL" id="BLAU01000001">
    <property type="protein sequence ID" value="GET20645.1"/>
    <property type="molecule type" value="Genomic_DNA"/>
</dbReference>
<reference evidence="6 9" key="2">
    <citation type="submission" date="2019-10" db="EMBL/GenBank/DDBJ databases">
        <title>Prolixibacter strains distinguished by the presence of nitrate reductase genes were adept at nitrate-dependent anaerobic corrosion of metallic iron and carbon steel.</title>
        <authorList>
            <person name="Iino T."/>
            <person name="Shono N."/>
            <person name="Ito K."/>
            <person name="Nakamura R."/>
            <person name="Sueoka K."/>
            <person name="Harayama S."/>
            <person name="Ohkuma M."/>
        </authorList>
    </citation>
    <scope>NUCLEOTIDE SEQUENCE [LARGE SCALE GENOMIC DNA]</scope>
    <source>
        <strain evidence="6 9">MIC1-1</strain>
    </source>
</reference>
<feature type="domain" description="Deacetylase sirtuin-type" evidence="5">
    <location>
        <begin position="1"/>
        <end position="226"/>
    </location>
</feature>
<dbReference type="GO" id="GO:0036055">
    <property type="term" value="F:protein-succinyllysine desuccinylase activity"/>
    <property type="evidence" value="ECO:0007669"/>
    <property type="project" value="UniProtKB-UniRule"/>
</dbReference>
<dbReference type="InterPro" id="IPR027546">
    <property type="entry name" value="Sirtuin_class_III"/>
</dbReference>
<comment type="subcellular location">
    <subcellularLocation>
        <location evidence="3">Cytoplasm</location>
    </subcellularLocation>
</comment>
<evidence type="ECO:0000313" key="9">
    <source>
        <dbReference type="Proteomes" id="UP000396862"/>
    </source>
</evidence>
<dbReference type="HAMAP" id="MF_01121">
    <property type="entry name" value="Sirtuin_ClassIII"/>
    <property type="match status" value="1"/>
</dbReference>
<comment type="caution">
    <text evidence="7">The sequence shown here is derived from an EMBL/GenBank/DDBJ whole genome shotgun (WGS) entry which is preliminary data.</text>
</comment>
<dbReference type="InterPro" id="IPR026590">
    <property type="entry name" value="Ssirtuin_cat_dom"/>
</dbReference>
<keyword evidence="1" id="KW-0808">Transferase</keyword>
<dbReference type="GO" id="GO:0017136">
    <property type="term" value="F:histone deacetylase activity, NAD-dependent"/>
    <property type="evidence" value="ECO:0007669"/>
    <property type="project" value="TreeGrafter"/>
</dbReference>
<dbReference type="Gene3D" id="3.30.1600.10">
    <property type="entry name" value="SIR2/SIRT2 'Small Domain"/>
    <property type="match status" value="1"/>
</dbReference>
<dbReference type="PANTHER" id="PTHR11085:SF4">
    <property type="entry name" value="NAD-DEPENDENT PROTEIN DEACYLASE"/>
    <property type="match status" value="1"/>
</dbReference>
<comment type="catalytic activity">
    <reaction evidence="3">
        <text>N(6)-acetyl-L-lysyl-[protein] + NAD(+) + H2O = 2''-O-acetyl-ADP-D-ribose + nicotinamide + L-lysyl-[protein]</text>
        <dbReference type="Rhea" id="RHEA:43636"/>
        <dbReference type="Rhea" id="RHEA-COMP:9752"/>
        <dbReference type="Rhea" id="RHEA-COMP:10731"/>
        <dbReference type="ChEBI" id="CHEBI:15377"/>
        <dbReference type="ChEBI" id="CHEBI:17154"/>
        <dbReference type="ChEBI" id="CHEBI:29969"/>
        <dbReference type="ChEBI" id="CHEBI:57540"/>
        <dbReference type="ChEBI" id="CHEBI:61930"/>
        <dbReference type="ChEBI" id="CHEBI:83767"/>
        <dbReference type="EC" id="2.3.1.286"/>
    </reaction>
</comment>
<gene>
    <name evidence="3 6" type="primary">cobB</name>
    <name evidence="7" type="ORF">CLV93_102259</name>
    <name evidence="6" type="ORF">JCM18694_08910</name>
</gene>
<keyword evidence="9" id="KW-1185">Reference proteome</keyword>
<dbReference type="GO" id="GO:0036054">
    <property type="term" value="F:protein-malonyllysine demalonylase activity"/>
    <property type="evidence" value="ECO:0007669"/>
    <property type="project" value="InterPro"/>
</dbReference>
<feature type="binding site" evidence="3">
    <location>
        <position position="213"/>
    </location>
    <ligand>
        <name>NAD(+)</name>
        <dbReference type="ChEBI" id="CHEBI:57540"/>
    </ligand>
</feature>
<dbReference type="InterPro" id="IPR026591">
    <property type="entry name" value="Sirtuin_cat_small_dom_sf"/>
</dbReference>
<protein>
    <recommendedName>
        <fullName evidence="3">NAD-dependent protein deacylase</fullName>
        <ecNumber evidence="3">2.3.1.286</ecNumber>
    </recommendedName>
    <alternativeName>
        <fullName evidence="3">Regulatory protein SIR2 homolog</fullName>
    </alternativeName>
</protein>
<evidence type="ECO:0000313" key="8">
    <source>
        <dbReference type="Proteomes" id="UP000240621"/>
    </source>
</evidence>
<name>A0A2P8CHT9_9BACT</name>
<evidence type="ECO:0000256" key="2">
    <source>
        <dbReference type="ARBA" id="ARBA00023027"/>
    </source>
</evidence>
<feature type="binding site" evidence="3">
    <location>
        <position position="56"/>
    </location>
    <ligand>
        <name>substrate</name>
    </ligand>
</feature>
<keyword evidence="2 3" id="KW-0520">NAD</keyword>
<evidence type="ECO:0000313" key="7">
    <source>
        <dbReference type="EMBL" id="PSK84472.1"/>
    </source>
</evidence>
<comment type="catalytic activity">
    <reaction evidence="3">
        <text>N(6)-succinyl-L-lysyl-[protein] + NAD(+) + H2O = 2''-O-succinyl-ADP-D-ribose + nicotinamide + L-lysyl-[protein]</text>
        <dbReference type="Rhea" id="RHEA:47668"/>
        <dbReference type="Rhea" id="RHEA-COMP:9752"/>
        <dbReference type="Rhea" id="RHEA-COMP:11877"/>
        <dbReference type="ChEBI" id="CHEBI:15377"/>
        <dbReference type="ChEBI" id="CHEBI:17154"/>
        <dbReference type="ChEBI" id="CHEBI:29969"/>
        <dbReference type="ChEBI" id="CHEBI:57540"/>
        <dbReference type="ChEBI" id="CHEBI:87830"/>
        <dbReference type="ChEBI" id="CHEBI:87832"/>
    </reaction>
</comment>
<dbReference type="Pfam" id="PF02146">
    <property type="entry name" value="SIR2"/>
    <property type="match status" value="1"/>
</dbReference>
<reference evidence="7 8" key="1">
    <citation type="submission" date="2018-03" db="EMBL/GenBank/DDBJ databases">
        <title>Genomic Encyclopedia of Archaeal and Bacterial Type Strains, Phase II (KMG-II): from individual species to whole genera.</title>
        <authorList>
            <person name="Goeker M."/>
        </authorList>
    </citation>
    <scope>NUCLEOTIDE SEQUENCE [LARGE SCALE GENOMIC DNA]</scope>
    <source>
        <strain evidence="7 8">DSM 27267</strain>
    </source>
</reference>
<feature type="binding site" evidence="3">
    <location>
        <begin position="86"/>
        <end position="89"/>
    </location>
    <ligand>
        <name>NAD(+)</name>
        <dbReference type="ChEBI" id="CHEBI:57540"/>
    </ligand>
</feature>
<dbReference type="RefSeq" id="WP_106541068.1">
    <property type="nucleotide sequence ID" value="NZ_BLAU01000001.1"/>
</dbReference>
<keyword evidence="3" id="KW-0963">Cytoplasm</keyword>